<dbReference type="PANTHER" id="PTHR43620">
    <property type="entry name" value="GLYCEROPHOSPHORYL DIESTER PHOSPHODIESTERASE"/>
    <property type="match status" value="1"/>
</dbReference>
<dbReference type="EMBL" id="CADCTF010000063">
    <property type="protein sequence ID" value="CAA9232552.1"/>
    <property type="molecule type" value="Genomic_DNA"/>
</dbReference>
<evidence type="ECO:0000256" key="6">
    <source>
        <dbReference type="ARBA" id="ARBA00047512"/>
    </source>
</evidence>
<keyword evidence="5 8" id="KW-0378">Hydrolase</keyword>
<dbReference type="GO" id="GO:0008889">
    <property type="term" value="F:glycerophosphodiester phosphodiesterase activity"/>
    <property type="evidence" value="ECO:0007669"/>
    <property type="project" value="UniProtKB-EC"/>
</dbReference>
<organism evidence="8">
    <name type="scientific">uncultured Acidimicrobiales bacterium</name>
    <dbReference type="NCBI Taxonomy" id="310071"/>
    <lineage>
        <taxon>Bacteria</taxon>
        <taxon>Bacillati</taxon>
        <taxon>Actinomycetota</taxon>
        <taxon>Acidimicrobiia</taxon>
        <taxon>Acidimicrobiales</taxon>
        <taxon>environmental samples</taxon>
    </lineage>
</organism>
<dbReference type="AlphaFoldDB" id="A0A6J4HTW4"/>
<evidence type="ECO:0000256" key="4">
    <source>
        <dbReference type="ARBA" id="ARBA00022798"/>
    </source>
</evidence>
<name>A0A6J4HTW4_9ACTN</name>
<protein>
    <recommendedName>
        <fullName evidence="2">glycerophosphodiester phosphodiesterase</fullName>
        <ecNumber evidence="2">3.1.4.46</ecNumber>
    </recommendedName>
</protein>
<evidence type="ECO:0000256" key="2">
    <source>
        <dbReference type="ARBA" id="ARBA00012247"/>
    </source>
</evidence>
<gene>
    <name evidence="8" type="ORF">AVDCRST_MAG50-1258</name>
</gene>
<dbReference type="SUPFAM" id="SSF51695">
    <property type="entry name" value="PLC-like phosphodiesterases"/>
    <property type="match status" value="1"/>
</dbReference>
<dbReference type="PROSITE" id="PS51704">
    <property type="entry name" value="GP_PDE"/>
    <property type="match status" value="1"/>
</dbReference>
<dbReference type="GO" id="GO:0006629">
    <property type="term" value="P:lipid metabolic process"/>
    <property type="evidence" value="ECO:0007669"/>
    <property type="project" value="InterPro"/>
</dbReference>
<dbReference type="GO" id="GO:0042597">
    <property type="term" value="C:periplasmic space"/>
    <property type="evidence" value="ECO:0007669"/>
    <property type="project" value="TreeGrafter"/>
</dbReference>
<evidence type="ECO:0000256" key="3">
    <source>
        <dbReference type="ARBA" id="ARBA00022729"/>
    </source>
</evidence>
<keyword evidence="4" id="KW-0319">Glycerol metabolism</keyword>
<feature type="domain" description="GP-PDE" evidence="7">
    <location>
        <begin position="1"/>
        <end position="323"/>
    </location>
</feature>
<dbReference type="PANTHER" id="PTHR43620:SF7">
    <property type="entry name" value="GLYCEROPHOSPHODIESTER PHOSPHODIESTERASE GDPD5-RELATED"/>
    <property type="match status" value="1"/>
</dbReference>
<evidence type="ECO:0000259" key="7">
    <source>
        <dbReference type="PROSITE" id="PS51704"/>
    </source>
</evidence>
<proteinExistence type="inferred from homology"/>
<dbReference type="GO" id="GO:0006071">
    <property type="term" value="P:glycerol metabolic process"/>
    <property type="evidence" value="ECO:0007669"/>
    <property type="project" value="UniProtKB-KW"/>
</dbReference>
<comment type="catalytic activity">
    <reaction evidence="6">
        <text>a sn-glycero-3-phosphodiester + H2O = an alcohol + sn-glycerol 3-phosphate + H(+)</text>
        <dbReference type="Rhea" id="RHEA:12969"/>
        <dbReference type="ChEBI" id="CHEBI:15377"/>
        <dbReference type="ChEBI" id="CHEBI:15378"/>
        <dbReference type="ChEBI" id="CHEBI:30879"/>
        <dbReference type="ChEBI" id="CHEBI:57597"/>
        <dbReference type="ChEBI" id="CHEBI:83408"/>
        <dbReference type="EC" id="3.1.4.46"/>
    </reaction>
</comment>
<dbReference type="InterPro" id="IPR017946">
    <property type="entry name" value="PLC-like_Pdiesterase_TIM-brl"/>
</dbReference>
<accession>A0A6J4HTW4</accession>
<evidence type="ECO:0000256" key="5">
    <source>
        <dbReference type="ARBA" id="ARBA00022801"/>
    </source>
</evidence>
<dbReference type="CDD" id="cd08602">
    <property type="entry name" value="GDPD_ScGlpQ1_like"/>
    <property type="match status" value="1"/>
</dbReference>
<comment type="similarity">
    <text evidence="1">Belongs to the glycerophosphoryl diester phosphodiesterase family.</text>
</comment>
<dbReference type="InterPro" id="IPR030395">
    <property type="entry name" value="GP_PDE_dom"/>
</dbReference>
<keyword evidence="3" id="KW-0732">Signal</keyword>
<reference evidence="8" key="1">
    <citation type="submission" date="2020-02" db="EMBL/GenBank/DDBJ databases">
        <authorList>
            <person name="Meier V. D."/>
        </authorList>
    </citation>
    <scope>NUCLEOTIDE SEQUENCE</scope>
    <source>
        <strain evidence="8">AVDCRST_MAG50</strain>
    </source>
</reference>
<evidence type="ECO:0000313" key="8">
    <source>
        <dbReference type="EMBL" id="CAA9232552.1"/>
    </source>
</evidence>
<dbReference type="Gene3D" id="3.20.20.190">
    <property type="entry name" value="Phosphatidylinositol (PI) phosphodiesterase"/>
    <property type="match status" value="1"/>
</dbReference>
<dbReference type="EC" id="3.1.4.46" evidence="2"/>
<evidence type="ECO:0000256" key="1">
    <source>
        <dbReference type="ARBA" id="ARBA00007277"/>
    </source>
</evidence>
<sequence>MIGHRGASGYRPEHTLEAYQLAIDMGADFIEPDLVSTRDGVLVARHESEISRTTDVARRPEFAHLHTTKVIAGATVSGWFTEDFTLAELRTLRAVERLPQLRPANTAFDGLFQVPTLAEIVDLAQRRGVGIYPETKHPTYFAGIGLPLEEPLVATLEASGLRHRTSPVFIQSFEPSSLRKLAEMTDVRLVQLLSVTGRPHGSESTGDRRSYAEMAAPLGLREIAGYADGIGPAKELIVPRGEDGGPMTPTSLVLDAHGAGLVVHPYTFRRENGFLPLHLSAGNPTAPMYAQATGDLLAELRLFLELGVDGVFTDNPDVAVATRTRMLASRPLNGCARAG</sequence>
<dbReference type="Pfam" id="PF03009">
    <property type="entry name" value="GDPD"/>
    <property type="match status" value="1"/>
</dbReference>